<dbReference type="EMBL" id="CAJOBA010041365">
    <property type="protein sequence ID" value="CAF4112683.1"/>
    <property type="molecule type" value="Genomic_DNA"/>
</dbReference>
<gene>
    <name evidence="2" type="ORF">OVA965_LOCUS28742</name>
    <name evidence="3" type="ORF">TMI583_LOCUS29503</name>
</gene>
<comment type="caution">
    <text evidence="3">The sequence shown here is derived from an EMBL/GenBank/DDBJ whole genome shotgun (WGS) entry which is preliminary data.</text>
</comment>
<accession>A0A8S2QQD6</accession>
<evidence type="ECO:0000313" key="4">
    <source>
        <dbReference type="Proteomes" id="UP000682733"/>
    </source>
</evidence>
<evidence type="ECO:0000313" key="2">
    <source>
        <dbReference type="EMBL" id="CAF1305531.1"/>
    </source>
</evidence>
<proteinExistence type="predicted"/>
<dbReference type="Proteomes" id="UP000677228">
    <property type="component" value="Unassembled WGS sequence"/>
</dbReference>
<dbReference type="EMBL" id="CAJNOK010019781">
    <property type="protein sequence ID" value="CAF1305531.1"/>
    <property type="molecule type" value="Genomic_DNA"/>
</dbReference>
<reference evidence="3" key="1">
    <citation type="submission" date="2021-02" db="EMBL/GenBank/DDBJ databases">
        <authorList>
            <person name="Nowell W R."/>
        </authorList>
    </citation>
    <scope>NUCLEOTIDE SEQUENCE</scope>
</reference>
<evidence type="ECO:0000256" key="1">
    <source>
        <dbReference type="SAM" id="MobiDB-lite"/>
    </source>
</evidence>
<evidence type="ECO:0000313" key="3">
    <source>
        <dbReference type="EMBL" id="CAF4112683.1"/>
    </source>
</evidence>
<feature type="region of interest" description="Disordered" evidence="1">
    <location>
        <begin position="313"/>
        <end position="340"/>
    </location>
</feature>
<dbReference type="Proteomes" id="UP000682733">
    <property type="component" value="Unassembled WGS sequence"/>
</dbReference>
<organism evidence="3 4">
    <name type="scientific">Didymodactylos carnosus</name>
    <dbReference type="NCBI Taxonomy" id="1234261"/>
    <lineage>
        <taxon>Eukaryota</taxon>
        <taxon>Metazoa</taxon>
        <taxon>Spiralia</taxon>
        <taxon>Gnathifera</taxon>
        <taxon>Rotifera</taxon>
        <taxon>Eurotatoria</taxon>
        <taxon>Bdelloidea</taxon>
        <taxon>Philodinida</taxon>
        <taxon>Philodinidae</taxon>
        <taxon>Didymodactylos</taxon>
    </lineage>
</organism>
<protein>
    <submittedName>
        <fullName evidence="3">Uncharacterized protein</fullName>
    </submittedName>
</protein>
<dbReference type="AlphaFoldDB" id="A0A8S2QQD6"/>
<sequence>MTIQTADQNADYIAWYLKVGGDYSLDSNLFTRDDSSSAATMAFNGGHEQVQLQQPGGSDSQTRDYHNDQYLQENYDGKSTAAKFEQLTHDKLEEAGSRLAAEFGENIKIIHPTSNQAYIDPKTGKTKNMRPDFVVGFGGQGNENIVVDAKLYEVDSEQRLPKAQYEKLITDMNNSNAKHGILVVGVNTKIGSKLEEQIRKDERVTVVHHNRHIGYNLHKAMGDLLSSEYQPSADRYHNNQGAVTREYHRMQDRVPNSLGDQDKKISQTTKRHVTSIQIDKANAKHSFHEHRNQPQQHPSSLTDANKENVHTRVHALQGKPRSRCCPEPTTSGTTKRIFRQ</sequence>
<name>A0A8S2QQD6_9BILA</name>